<dbReference type="HOGENOM" id="CLU_1033623_0_0_10"/>
<reference evidence="1 2" key="2">
    <citation type="journal article" date="2011" name="Stand. Genomic Sci.">
        <title>Complete genome sequence of Leadbetterella byssophila type strain (4M15).</title>
        <authorList>
            <person name="Abt B."/>
            <person name="Teshima H."/>
            <person name="Lucas S."/>
            <person name="Lapidus A."/>
            <person name="Del Rio T.G."/>
            <person name="Nolan M."/>
            <person name="Tice H."/>
            <person name="Cheng J.F."/>
            <person name="Pitluck S."/>
            <person name="Liolios K."/>
            <person name="Pagani I."/>
            <person name="Ivanova N."/>
            <person name="Mavromatis K."/>
            <person name="Pati A."/>
            <person name="Tapia R."/>
            <person name="Han C."/>
            <person name="Goodwin L."/>
            <person name="Chen A."/>
            <person name="Palaniappan K."/>
            <person name="Land M."/>
            <person name="Hauser L."/>
            <person name="Chang Y.J."/>
            <person name="Jeffries C.D."/>
            <person name="Rohde M."/>
            <person name="Goker M."/>
            <person name="Tindall B.J."/>
            <person name="Detter J.C."/>
            <person name="Woyke T."/>
            <person name="Bristow J."/>
            <person name="Eisen J.A."/>
            <person name="Markowitz V."/>
            <person name="Hugenholtz P."/>
            <person name="Klenk H.P."/>
            <person name="Kyrpides N.C."/>
        </authorList>
    </citation>
    <scope>NUCLEOTIDE SEQUENCE [LARGE SCALE GENOMIC DNA]</scope>
    <source>
        <strain evidence="2">DSM 17132 / JCM 16389 / KACC 11308 / NBRC 106382 / 4M15</strain>
    </source>
</reference>
<evidence type="ECO:0008006" key="3">
    <source>
        <dbReference type="Google" id="ProtNLM"/>
    </source>
</evidence>
<name>E4RXM7_LEAB4</name>
<dbReference type="PROSITE" id="PS51257">
    <property type="entry name" value="PROKAR_LIPOPROTEIN"/>
    <property type="match status" value="1"/>
</dbReference>
<dbReference type="RefSeq" id="WP_013408311.1">
    <property type="nucleotide sequence ID" value="NC_014655.1"/>
</dbReference>
<dbReference type="AlphaFoldDB" id="E4RXM7"/>
<evidence type="ECO:0000313" key="2">
    <source>
        <dbReference type="Proteomes" id="UP000007435"/>
    </source>
</evidence>
<protein>
    <recommendedName>
        <fullName evidence="3">Lipoprotein</fullName>
    </recommendedName>
</protein>
<keyword evidence="2" id="KW-1185">Reference proteome</keyword>
<dbReference type="EMBL" id="CP002305">
    <property type="protein sequence ID" value="ADQ17262.1"/>
    <property type="molecule type" value="Genomic_DNA"/>
</dbReference>
<sequence>MKNIKTVTLCIGLIFLSGACEKKDDIDPEFIREFNDQLEIVGAVKKKGNIPVPQEGSFGAAMEITTPSLEIEPDKEFQIDIATEEPGVVVFIQLDGMDDYFEIAYDDQNRAIGKIPGLRERFAEVSQGPPFSKTPIKRIIVCCWCGHFSKPKPIKVKVSAKVAVCKPPKKNGKPDMSQMHDKKFWSQPKTLYMNVNIRPGNCQDIQKKGDDLIKQMNAFLSNPSSSGCTSLKRSSLQLLEDIKKCPGFTNDQYYRDALDLWRSIDCSDF</sequence>
<gene>
    <name evidence="1" type="ordered locus">Lbys_1554</name>
</gene>
<dbReference type="KEGG" id="lby:Lbys_1554"/>
<dbReference type="Proteomes" id="UP000007435">
    <property type="component" value="Chromosome"/>
</dbReference>
<evidence type="ECO:0000313" key="1">
    <source>
        <dbReference type="EMBL" id="ADQ17262.1"/>
    </source>
</evidence>
<proteinExistence type="predicted"/>
<organism evidence="1 2">
    <name type="scientific">Leadbetterella byssophila (strain DSM 17132 / JCM 16389 / KACC 11308 / NBRC 106382 / 4M15)</name>
    <dbReference type="NCBI Taxonomy" id="649349"/>
    <lineage>
        <taxon>Bacteria</taxon>
        <taxon>Pseudomonadati</taxon>
        <taxon>Bacteroidota</taxon>
        <taxon>Cytophagia</taxon>
        <taxon>Cytophagales</taxon>
        <taxon>Leadbetterellaceae</taxon>
        <taxon>Leadbetterella</taxon>
    </lineage>
</organism>
<accession>E4RXM7</accession>
<reference key="1">
    <citation type="submission" date="2010-11" db="EMBL/GenBank/DDBJ databases">
        <title>The complete genome of Leadbetterella byssophila DSM 17132.</title>
        <authorList>
            <consortium name="US DOE Joint Genome Institute (JGI-PGF)"/>
            <person name="Lucas S."/>
            <person name="Copeland A."/>
            <person name="Lapidus A."/>
            <person name="Glavina del Rio T."/>
            <person name="Dalin E."/>
            <person name="Tice H."/>
            <person name="Bruce D."/>
            <person name="Goodwin L."/>
            <person name="Pitluck S."/>
            <person name="Kyrpides N."/>
            <person name="Mavromatis K."/>
            <person name="Ivanova N."/>
            <person name="Teshima H."/>
            <person name="Brettin T."/>
            <person name="Detter J.C."/>
            <person name="Han C."/>
            <person name="Tapia R."/>
            <person name="Land M."/>
            <person name="Hauser L."/>
            <person name="Markowitz V."/>
            <person name="Cheng J.-F."/>
            <person name="Hugenholtz P."/>
            <person name="Woyke T."/>
            <person name="Wu D."/>
            <person name="Tindall B."/>
            <person name="Pomrenke H.G."/>
            <person name="Brambilla E."/>
            <person name="Klenk H.-P."/>
            <person name="Eisen J.A."/>
        </authorList>
    </citation>
    <scope>NUCLEOTIDE SEQUENCE [LARGE SCALE GENOMIC DNA]</scope>
    <source>
        <strain>DSM 17132</strain>
    </source>
</reference>